<accession>A0A640S6E2</accession>
<reference evidence="2" key="2">
    <citation type="submission" date="2022-10" db="EMBL/GenBank/DDBJ databases">
        <title>The complete genomes of actinobacterial strains from the NBC collection.</title>
        <authorList>
            <person name="Joergensen T.S."/>
            <person name="Alvarez Arevalo M."/>
            <person name="Sterndorff E.B."/>
            <person name="Faurdal D."/>
            <person name="Vuksanovic O."/>
            <person name="Mourched A.-S."/>
            <person name="Charusanti P."/>
            <person name="Shaw S."/>
            <person name="Blin K."/>
            <person name="Weber T."/>
        </authorList>
    </citation>
    <scope>NUCLEOTIDE SEQUENCE</scope>
    <source>
        <strain evidence="2">NBC_01256</strain>
    </source>
</reference>
<dbReference type="Proteomes" id="UP000435837">
    <property type="component" value="Unassembled WGS sequence"/>
</dbReference>
<evidence type="ECO:0000313" key="1">
    <source>
        <dbReference type="EMBL" id="GFE06617.1"/>
    </source>
</evidence>
<dbReference type="Proteomes" id="UP001432292">
    <property type="component" value="Chromosome"/>
</dbReference>
<dbReference type="EMBL" id="BLIN01000003">
    <property type="protein sequence ID" value="GFE06617.1"/>
    <property type="molecule type" value="Genomic_DNA"/>
</dbReference>
<dbReference type="GeneID" id="96639687"/>
<proteinExistence type="predicted"/>
<dbReference type="OrthoDB" id="4337906at2"/>
<evidence type="ECO:0000313" key="3">
    <source>
        <dbReference type="Proteomes" id="UP000435837"/>
    </source>
</evidence>
<evidence type="ECO:0000313" key="4">
    <source>
        <dbReference type="Proteomes" id="UP001432292"/>
    </source>
</evidence>
<gene>
    <name evidence="2" type="ORF">OG727_05410</name>
    <name evidence="1" type="ORF">Scani_28850</name>
</gene>
<name>A0A640S6E2_9ACTN</name>
<dbReference type="EMBL" id="CP108473">
    <property type="protein sequence ID" value="WUS21769.1"/>
    <property type="molecule type" value="Genomic_DNA"/>
</dbReference>
<reference evidence="1 3" key="1">
    <citation type="submission" date="2019-12" db="EMBL/GenBank/DDBJ databases">
        <title>Whole genome shotgun sequence of Streptomyces caniferus NBRC 15389.</title>
        <authorList>
            <person name="Ichikawa N."/>
            <person name="Kimura A."/>
            <person name="Kitahashi Y."/>
            <person name="Komaki H."/>
            <person name="Tamura T."/>
        </authorList>
    </citation>
    <scope>NUCLEOTIDE SEQUENCE [LARGE SCALE GENOMIC DNA]</scope>
    <source>
        <strain evidence="1 3">NBRC 15389</strain>
    </source>
</reference>
<protein>
    <submittedName>
        <fullName evidence="1">Uncharacterized protein</fullName>
    </submittedName>
</protein>
<keyword evidence="4" id="KW-1185">Reference proteome</keyword>
<evidence type="ECO:0000313" key="2">
    <source>
        <dbReference type="EMBL" id="WUS21769.1"/>
    </source>
</evidence>
<dbReference type="AlphaFoldDB" id="A0A640S6E2"/>
<sequence length="51" mass="6031">MAFLGYGRDRENDHGWRNVNYRGTINVEVDTELVKLDPAGFRPLRSRRERP</sequence>
<dbReference type="RefSeq" id="WP_159474498.1">
    <property type="nucleotide sequence ID" value="NZ_BAAATH010000013.1"/>
</dbReference>
<organism evidence="1 3">
    <name type="scientific">Streptomyces caniferus</name>
    <dbReference type="NCBI Taxonomy" id="285557"/>
    <lineage>
        <taxon>Bacteria</taxon>
        <taxon>Bacillati</taxon>
        <taxon>Actinomycetota</taxon>
        <taxon>Actinomycetes</taxon>
        <taxon>Kitasatosporales</taxon>
        <taxon>Streptomycetaceae</taxon>
        <taxon>Streptomyces</taxon>
    </lineage>
</organism>